<dbReference type="InterPro" id="IPR052045">
    <property type="entry name" value="Sulfur_Carrier/Prot_Modifier"/>
</dbReference>
<evidence type="ECO:0000313" key="2">
    <source>
        <dbReference type="Proteomes" id="UP000587586"/>
    </source>
</evidence>
<reference evidence="2" key="1">
    <citation type="submission" date="2020-06" db="EMBL/GenBank/DDBJ databases">
        <title>Draft genomic sequecing of Geomonas sp. Red745.</title>
        <authorList>
            <person name="Itoh H."/>
            <person name="Xu Z.X."/>
            <person name="Ushijima N."/>
            <person name="Masuda Y."/>
            <person name="Shiratori Y."/>
            <person name="Senoo K."/>
        </authorList>
    </citation>
    <scope>NUCLEOTIDE SEQUENCE [LARGE SCALE GENOMIC DNA]</scope>
    <source>
        <strain evidence="2">Red745</strain>
    </source>
</reference>
<keyword evidence="2" id="KW-1185">Reference proteome</keyword>
<accession>A0A6V8N831</accession>
<dbReference type="PANTHER" id="PTHR38031">
    <property type="entry name" value="SULFUR CARRIER PROTEIN SLR0821-RELATED"/>
    <property type="match status" value="1"/>
</dbReference>
<dbReference type="Pfam" id="PF02597">
    <property type="entry name" value="ThiS"/>
    <property type="match status" value="1"/>
</dbReference>
<dbReference type="InterPro" id="IPR012675">
    <property type="entry name" value="Beta-grasp_dom_sf"/>
</dbReference>
<comment type="caution">
    <text evidence="1">The sequence shown here is derived from an EMBL/GenBank/DDBJ whole genome shotgun (WGS) entry which is preliminary data.</text>
</comment>
<dbReference type="NCBIfam" id="TIGR01687">
    <property type="entry name" value="moaD_arch"/>
    <property type="match status" value="1"/>
</dbReference>
<organism evidence="1 2">
    <name type="scientific">Geomonas limicola</name>
    <dbReference type="NCBI Taxonomy" id="2740186"/>
    <lineage>
        <taxon>Bacteria</taxon>
        <taxon>Pseudomonadati</taxon>
        <taxon>Thermodesulfobacteriota</taxon>
        <taxon>Desulfuromonadia</taxon>
        <taxon>Geobacterales</taxon>
        <taxon>Geobacteraceae</taxon>
        <taxon>Geomonas</taxon>
    </lineage>
</organism>
<dbReference type="RefSeq" id="WP_183360463.1">
    <property type="nucleotide sequence ID" value="NZ_BLXZ01000003.1"/>
</dbReference>
<dbReference type="InterPro" id="IPR003749">
    <property type="entry name" value="ThiS/MoaD-like"/>
</dbReference>
<sequence>MLPSSSTSAEAFQVRVQIFGLLRLMLNGLESLEVRCAPGETVGSLLEKFQAALAQPVTHKLLTPEGELWVGTIILVNRRNVLHLEGLQTPIQAGDVVALFPPGAGG</sequence>
<dbReference type="Gene3D" id="3.10.20.30">
    <property type="match status" value="1"/>
</dbReference>
<gene>
    <name evidence="1" type="ORF">GMLC_15060</name>
</gene>
<dbReference type="InterPro" id="IPR010038">
    <property type="entry name" value="MoaD_arc-typ"/>
</dbReference>
<dbReference type="EMBL" id="BLXZ01000003">
    <property type="protein sequence ID" value="GFO67927.1"/>
    <property type="molecule type" value="Genomic_DNA"/>
</dbReference>
<protein>
    <submittedName>
        <fullName evidence="1">Molybdopterin synthase sulfur carrier subunit</fullName>
    </submittedName>
</protein>
<dbReference type="PANTHER" id="PTHR38031:SF1">
    <property type="entry name" value="SULFUR CARRIER PROTEIN CYSO"/>
    <property type="match status" value="1"/>
</dbReference>
<name>A0A6V8N831_9BACT</name>
<dbReference type="Proteomes" id="UP000587586">
    <property type="component" value="Unassembled WGS sequence"/>
</dbReference>
<dbReference type="SUPFAM" id="SSF54285">
    <property type="entry name" value="MoaD/ThiS"/>
    <property type="match status" value="1"/>
</dbReference>
<proteinExistence type="predicted"/>
<dbReference type="InterPro" id="IPR016155">
    <property type="entry name" value="Mopterin_synth/thiamin_S_b"/>
</dbReference>
<evidence type="ECO:0000313" key="1">
    <source>
        <dbReference type="EMBL" id="GFO67927.1"/>
    </source>
</evidence>
<dbReference type="AlphaFoldDB" id="A0A6V8N831"/>